<name>A0A218WWP0_PUNGR</name>
<comment type="caution">
    <text evidence="2">The sequence shown here is derived from an EMBL/GenBank/DDBJ whole genome shotgun (WGS) entry which is preliminary data.</text>
</comment>
<evidence type="ECO:0000313" key="2">
    <source>
        <dbReference type="EMBL" id="OWM76958.1"/>
    </source>
</evidence>
<evidence type="ECO:0000256" key="1">
    <source>
        <dbReference type="SAM" id="MobiDB-lite"/>
    </source>
</evidence>
<dbReference type="AlphaFoldDB" id="A0A218WWP0"/>
<proteinExistence type="predicted"/>
<evidence type="ECO:0000313" key="3">
    <source>
        <dbReference type="Proteomes" id="UP000197138"/>
    </source>
</evidence>
<gene>
    <name evidence="2" type="ORF">CDL15_Pgr011683</name>
</gene>
<dbReference type="Proteomes" id="UP000197138">
    <property type="component" value="Unassembled WGS sequence"/>
</dbReference>
<organism evidence="2 3">
    <name type="scientific">Punica granatum</name>
    <name type="common">Pomegranate</name>
    <dbReference type="NCBI Taxonomy" id="22663"/>
    <lineage>
        <taxon>Eukaryota</taxon>
        <taxon>Viridiplantae</taxon>
        <taxon>Streptophyta</taxon>
        <taxon>Embryophyta</taxon>
        <taxon>Tracheophyta</taxon>
        <taxon>Spermatophyta</taxon>
        <taxon>Magnoliopsida</taxon>
        <taxon>eudicotyledons</taxon>
        <taxon>Gunneridae</taxon>
        <taxon>Pentapetalae</taxon>
        <taxon>rosids</taxon>
        <taxon>malvids</taxon>
        <taxon>Myrtales</taxon>
        <taxon>Lythraceae</taxon>
        <taxon>Punica</taxon>
    </lineage>
</organism>
<feature type="region of interest" description="Disordered" evidence="1">
    <location>
        <begin position="1"/>
        <end position="85"/>
    </location>
</feature>
<reference evidence="3" key="1">
    <citation type="journal article" date="2017" name="Plant J.">
        <title>The pomegranate (Punica granatum L.) genome and the genomics of punicalagin biosynthesis.</title>
        <authorList>
            <person name="Qin G."/>
            <person name="Xu C."/>
            <person name="Ming R."/>
            <person name="Tang H."/>
            <person name="Guyot R."/>
            <person name="Kramer E.M."/>
            <person name="Hu Y."/>
            <person name="Yi X."/>
            <person name="Qi Y."/>
            <person name="Xu X."/>
            <person name="Gao Z."/>
            <person name="Pan H."/>
            <person name="Jian J."/>
            <person name="Tian Y."/>
            <person name="Yue Z."/>
            <person name="Xu Y."/>
        </authorList>
    </citation>
    <scope>NUCLEOTIDE SEQUENCE [LARGE SCALE GENOMIC DNA]</scope>
    <source>
        <strain evidence="3">cv. Dabenzi</strain>
    </source>
</reference>
<sequence length="182" mass="19435">MRGRNPKAVHAGPKPNAGNAGPKPNARNAGSKPDAEMQGGSPMMGRSPMQGQSPKVRPKPNVGPKPNVVNVGPKPDAGPKPESGAETQCVAEAQCSCLFVVDFLQWEKESMKEQNRSRFQCKSVGKRTGLVDRPSVHGSPCHGRRVKAASDLPAKVSTTCMSCGVRGWDERPLVTARLAMER</sequence>
<dbReference type="EMBL" id="MTKT01002940">
    <property type="protein sequence ID" value="OWM76958.1"/>
    <property type="molecule type" value="Genomic_DNA"/>
</dbReference>
<accession>A0A218WWP0</accession>
<protein>
    <submittedName>
        <fullName evidence="2">Uncharacterized protein</fullName>
    </submittedName>
</protein>
<feature type="compositionally biased region" description="Low complexity" evidence="1">
    <location>
        <begin position="59"/>
        <end position="75"/>
    </location>
</feature>